<feature type="domain" description="Glucose-methanol-choline oxidoreductase C-terminal" evidence="8">
    <location>
        <begin position="464"/>
        <end position="522"/>
    </location>
</feature>
<keyword evidence="3" id="KW-0285">Flavoprotein</keyword>
<organism evidence="9 10">
    <name type="scientific">Streptomyces autolyticus</name>
    <dbReference type="NCBI Taxonomy" id="75293"/>
    <lineage>
        <taxon>Bacteria</taxon>
        <taxon>Bacillati</taxon>
        <taxon>Actinomycetota</taxon>
        <taxon>Actinomycetes</taxon>
        <taxon>Kitasatosporales</taxon>
        <taxon>Streptomycetaceae</taxon>
        <taxon>Streptomyces</taxon>
    </lineage>
</organism>
<dbReference type="PROSITE" id="PS00221">
    <property type="entry name" value="MIP"/>
    <property type="match status" value="1"/>
</dbReference>
<comment type="similarity">
    <text evidence="2">Belongs to the GMC oxidoreductase family.</text>
</comment>
<evidence type="ECO:0000259" key="8">
    <source>
        <dbReference type="Pfam" id="PF05199"/>
    </source>
</evidence>
<keyword evidence="4" id="KW-0274">FAD</keyword>
<keyword evidence="10" id="KW-1185">Reference proteome</keyword>
<proteinExistence type="inferred from homology"/>
<dbReference type="PANTHER" id="PTHR42784">
    <property type="entry name" value="PYRANOSE 2-OXIDASE"/>
    <property type="match status" value="1"/>
</dbReference>
<accession>A0ABM6HAD3</accession>
<sequence length="535" mass="58774">MRVPEGSSMVNPVPQDYTPTGLRPDSLITAGAADEIDTDVLIIGSGMGGATLAWALKDSGHRVLVVERGTFLPREPENSRPAEMYIKGRYKNAGHWYDGSTGRPFAPGVYYWVGGNTRFYGAMLPRFRHSDFTEVAHYDGVSRAWPFTYEDLEPFYTTMEQLLQVHGQTGEDPTEPPRSQPYPYPALKHEPVIERFAGSLREQGLHPFHTPNALNVTTQDDRAAVTTADGCPDETGMKSDAENRILLPALNDGVKIMTGTEITRLITAPDGRKVVAAEARHAGRTLRINAKSFVVAGGAVNSAALLLRSANDAHPKGLGNSSLLLGRNYMVHNSTFFVGVNPLRPNPTKWQKTLGLNDFYEASPGTPYPLGNLQMLGKLQAPMLKPARPWAPMWALAFMSGRSIDIYLTTEDLPSRENRVRVEGDRILIDWKPNNLWPHHELVRRVTRMVRKAGYPLIFTQRMGIETNSHMCGTAVAGHDPAQSVLDSSCRSHDIENLWVADASFFPSSAALNPALTIGANALRIAPSIAQATKS</sequence>
<dbReference type="InterPro" id="IPR022357">
    <property type="entry name" value="MIP_CS"/>
</dbReference>
<evidence type="ECO:0000256" key="5">
    <source>
        <dbReference type="ARBA" id="ARBA00023002"/>
    </source>
</evidence>
<evidence type="ECO:0000256" key="2">
    <source>
        <dbReference type="ARBA" id="ARBA00010790"/>
    </source>
</evidence>
<dbReference type="Pfam" id="PF05199">
    <property type="entry name" value="GMC_oxred_C"/>
    <property type="match status" value="1"/>
</dbReference>
<evidence type="ECO:0000256" key="4">
    <source>
        <dbReference type="ARBA" id="ARBA00022827"/>
    </source>
</evidence>
<evidence type="ECO:0000313" key="9">
    <source>
        <dbReference type="EMBL" id="AQA10890.1"/>
    </source>
</evidence>
<dbReference type="InterPro" id="IPR007867">
    <property type="entry name" value="GMC_OxRtase_C"/>
</dbReference>
<name>A0ABM6HAD3_9ACTN</name>
<dbReference type="Pfam" id="PF00732">
    <property type="entry name" value="GMC_oxred_N"/>
    <property type="match status" value="1"/>
</dbReference>
<gene>
    <name evidence="9" type="ORF">BV401_10800</name>
</gene>
<evidence type="ECO:0000256" key="6">
    <source>
        <dbReference type="SAM" id="MobiDB-lite"/>
    </source>
</evidence>
<evidence type="ECO:0000259" key="7">
    <source>
        <dbReference type="Pfam" id="PF00732"/>
    </source>
</evidence>
<dbReference type="EMBL" id="CP019458">
    <property type="protein sequence ID" value="AQA10890.1"/>
    <property type="molecule type" value="Genomic_DNA"/>
</dbReference>
<dbReference type="SUPFAM" id="SSF51905">
    <property type="entry name" value="FAD/NAD(P)-binding domain"/>
    <property type="match status" value="1"/>
</dbReference>
<dbReference type="Proteomes" id="UP000187851">
    <property type="component" value="Chromosome"/>
</dbReference>
<dbReference type="Gene3D" id="3.50.50.60">
    <property type="entry name" value="FAD/NAD(P)-binding domain"/>
    <property type="match status" value="2"/>
</dbReference>
<dbReference type="PANTHER" id="PTHR42784:SF1">
    <property type="entry name" value="PYRANOSE 2-OXIDASE"/>
    <property type="match status" value="1"/>
</dbReference>
<evidence type="ECO:0000313" key="10">
    <source>
        <dbReference type="Proteomes" id="UP000187851"/>
    </source>
</evidence>
<feature type="region of interest" description="Disordered" evidence="6">
    <location>
        <begin position="1"/>
        <end position="22"/>
    </location>
</feature>
<feature type="domain" description="Glucose-methanol-choline oxidoreductase N-terminal" evidence="7">
    <location>
        <begin position="229"/>
        <end position="332"/>
    </location>
</feature>
<dbReference type="InterPro" id="IPR036188">
    <property type="entry name" value="FAD/NAD-bd_sf"/>
</dbReference>
<dbReference type="InterPro" id="IPR000172">
    <property type="entry name" value="GMC_OxRdtase_N"/>
</dbReference>
<reference evidence="9 10" key="1">
    <citation type="journal article" date="2017" name="J. Biotechnol.">
        <title>The complete genome sequence of Streptomyces autolyticus CGMCC 0516, the producer of geldanamycin, autolytimycin, reblastatin and elaiophylin.</title>
        <authorList>
            <person name="Yin M."/>
            <person name="Jiang M."/>
            <person name="Ren Z."/>
            <person name="Dong Y."/>
            <person name="Lu T."/>
        </authorList>
    </citation>
    <scope>NUCLEOTIDE SEQUENCE [LARGE SCALE GENOMIC DNA]</scope>
    <source>
        <strain evidence="9 10">CGMCC0516</strain>
    </source>
</reference>
<protein>
    <submittedName>
        <fullName evidence="9">Dehydrogenase</fullName>
    </submittedName>
</protein>
<dbReference type="InterPro" id="IPR051473">
    <property type="entry name" value="P2Ox-like"/>
</dbReference>
<dbReference type="Pfam" id="PF13450">
    <property type="entry name" value="NAD_binding_8"/>
    <property type="match status" value="1"/>
</dbReference>
<evidence type="ECO:0000256" key="1">
    <source>
        <dbReference type="ARBA" id="ARBA00001974"/>
    </source>
</evidence>
<evidence type="ECO:0000256" key="3">
    <source>
        <dbReference type="ARBA" id="ARBA00022630"/>
    </source>
</evidence>
<keyword evidence="5" id="KW-0560">Oxidoreductase</keyword>
<comment type="cofactor">
    <cofactor evidence="1">
        <name>FAD</name>
        <dbReference type="ChEBI" id="CHEBI:57692"/>
    </cofactor>
</comment>